<dbReference type="PANTHER" id="PTHR19346">
    <property type="entry name" value="SUGAR PHOSPHATE TRANSPORTER DOMAIN-CONTAINING PROTEIN"/>
    <property type="match status" value="1"/>
</dbReference>
<protein>
    <recommendedName>
        <fullName evidence="4">EamA domain-containing protein</fullName>
    </recommendedName>
</protein>
<evidence type="ECO:0000313" key="2">
    <source>
        <dbReference type="EMBL" id="TFK57105.1"/>
    </source>
</evidence>
<name>A0A5C3NJR5_9AGAM</name>
<feature type="transmembrane region" description="Helical" evidence="1">
    <location>
        <begin position="144"/>
        <end position="163"/>
    </location>
</feature>
<keyword evidence="3" id="KW-1185">Reference proteome</keyword>
<keyword evidence="1" id="KW-0472">Membrane</keyword>
<accession>A0A5C3NJR5</accession>
<dbReference type="InterPro" id="IPR026505">
    <property type="entry name" value="Solute_c_fam_35_mem_F3/F4"/>
</dbReference>
<feature type="transmembrane region" description="Helical" evidence="1">
    <location>
        <begin position="53"/>
        <end position="74"/>
    </location>
</feature>
<dbReference type="EMBL" id="ML213503">
    <property type="protein sequence ID" value="TFK57105.1"/>
    <property type="molecule type" value="Genomic_DNA"/>
</dbReference>
<feature type="transmembrane region" description="Helical" evidence="1">
    <location>
        <begin position="358"/>
        <end position="377"/>
    </location>
</feature>
<gene>
    <name evidence="2" type="ORF">OE88DRAFT_1650684</name>
</gene>
<dbReference type="PANTHER" id="PTHR19346:SF4">
    <property type="entry name" value="SUGAR PHOSPHATE TRANSPORTER DOMAIN-CONTAINING PROTEIN"/>
    <property type="match status" value="1"/>
</dbReference>
<feature type="transmembrane region" description="Helical" evidence="1">
    <location>
        <begin position="325"/>
        <end position="351"/>
    </location>
</feature>
<proteinExistence type="predicted"/>
<feature type="transmembrane region" description="Helical" evidence="1">
    <location>
        <begin position="15"/>
        <end position="33"/>
    </location>
</feature>
<organism evidence="2 3">
    <name type="scientific">Heliocybe sulcata</name>
    <dbReference type="NCBI Taxonomy" id="5364"/>
    <lineage>
        <taxon>Eukaryota</taxon>
        <taxon>Fungi</taxon>
        <taxon>Dikarya</taxon>
        <taxon>Basidiomycota</taxon>
        <taxon>Agaricomycotina</taxon>
        <taxon>Agaricomycetes</taxon>
        <taxon>Gloeophyllales</taxon>
        <taxon>Gloeophyllaceae</taxon>
        <taxon>Heliocybe</taxon>
    </lineage>
</organism>
<sequence length="409" mass="44352">MDTEGQSSADAPTRVVRRLAVVLFVVILLAFAIQSQLTQYVQTTLGYRQPFFLFYAVHSSLLVMLPLHLLYLVLVTKRSPRYFLAMIRRTLIRQLRAPISEAHASPFPTQRLVHLILLFTAGISTPALLWYIAVSLSSISDVTALWNTNAFFAYVFAVKIFHLSWQPTKLIAVTAATVGAAAVVYGGSSSVPDTPEPAPEGSARTAALIRPTAPLLGDLLTLVASITYGLYQVLYKKYIALPTDPEFDPAEDYDRLPASENEDAVAVEEALLPSSDHPLSPLPFGLYANFFTSAIGLCTLALLWIPIPILHYLDLEHFKLPGNIFTVGVIACIAMTGVIFNGGLMILLGIWGPIITSVGNLMTIVLVFISDVIWGGAVQTVTIWSAIGASIIVGAFGVLVYDMGKAGQE</sequence>
<dbReference type="Proteomes" id="UP000305948">
    <property type="component" value="Unassembled WGS sequence"/>
</dbReference>
<feature type="transmembrane region" description="Helical" evidence="1">
    <location>
        <begin position="208"/>
        <end position="231"/>
    </location>
</feature>
<feature type="transmembrane region" description="Helical" evidence="1">
    <location>
        <begin position="284"/>
        <end position="305"/>
    </location>
</feature>
<keyword evidence="1" id="KW-0812">Transmembrane</keyword>
<feature type="transmembrane region" description="Helical" evidence="1">
    <location>
        <begin position="112"/>
        <end position="132"/>
    </location>
</feature>
<feature type="transmembrane region" description="Helical" evidence="1">
    <location>
        <begin position="383"/>
        <end position="401"/>
    </location>
</feature>
<evidence type="ECO:0000256" key="1">
    <source>
        <dbReference type="SAM" id="Phobius"/>
    </source>
</evidence>
<feature type="transmembrane region" description="Helical" evidence="1">
    <location>
        <begin position="170"/>
        <end position="188"/>
    </location>
</feature>
<dbReference type="AlphaFoldDB" id="A0A5C3NJR5"/>
<keyword evidence="1" id="KW-1133">Transmembrane helix</keyword>
<evidence type="ECO:0008006" key="4">
    <source>
        <dbReference type="Google" id="ProtNLM"/>
    </source>
</evidence>
<reference evidence="2 3" key="1">
    <citation type="journal article" date="2019" name="Nat. Ecol. Evol.">
        <title>Megaphylogeny resolves global patterns of mushroom evolution.</title>
        <authorList>
            <person name="Varga T."/>
            <person name="Krizsan K."/>
            <person name="Foldi C."/>
            <person name="Dima B."/>
            <person name="Sanchez-Garcia M."/>
            <person name="Sanchez-Ramirez S."/>
            <person name="Szollosi G.J."/>
            <person name="Szarkandi J.G."/>
            <person name="Papp V."/>
            <person name="Albert L."/>
            <person name="Andreopoulos W."/>
            <person name="Angelini C."/>
            <person name="Antonin V."/>
            <person name="Barry K.W."/>
            <person name="Bougher N.L."/>
            <person name="Buchanan P."/>
            <person name="Buyck B."/>
            <person name="Bense V."/>
            <person name="Catcheside P."/>
            <person name="Chovatia M."/>
            <person name="Cooper J."/>
            <person name="Damon W."/>
            <person name="Desjardin D."/>
            <person name="Finy P."/>
            <person name="Geml J."/>
            <person name="Haridas S."/>
            <person name="Hughes K."/>
            <person name="Justo A."/>
            <person name="Karasinski D."/>
            <person name="Kautmanova I."/>
            <person name="Kiss B."/>
            <person name="Kocsube S."/>
            <person name="Kotiranta H."/>
            <person name="LaButti K.M."/>
            <person name="Lechner B.E."/>
            <person name="Liimatainen K."/>
            <person name="Lipzen A."/>
            <person name="Lukacs Z."/>
            <person name="Mihaltcheva S."/>
            <person name="Morgado L.N."/>
            <person name="Niskanen T."/>
            <person name="Noordeloos M.E."/>
            <person name="Ohm R.A."/>
            <person name="Ortiz-Santana B."/>
            <person name="Ovrebo C."/>
            <person name="Racz N."/>
            <person name="Riley R."/>
            <person name="Savchenko A."/>
            <person name="Shiryaev A."/>
            <person name="Soop K."/>
            <person name="Spirin V."/>
            <person name="Szebenyi C."/>
            <person name="Tomsovsky M."/>
            <person name="Tulloss R.E."/>
            <person name="Uehling J."/>
            <person name="Grigoriev I.V."/>
            <person name="Vagvolgyi C."/>
            <person name="Papp T."/>
            <person name="Martin F.M."/>
            <person name="Miettinen O."/>
            <person name="Hibbett D.S."/>
            <person name="Nagy L.G."/>
        </authorList>
    </citation>
    <scope>NUCLEOTIDE SEQUENCE [LARGE SCALE GENOMIC DNA]</scope>
    <source>
        <strain evidence="2 3">OMC1185</strain>
    </source>
</reference>
<dbReference type="OrthoDB" id="10062838at2759"/>
<evidence type="ECO:0000313" key="3">
    <source>
        <dbReference type="Proteomes" id="UP000305948"/>
    </source>
</evidence>